<dbReference type="PIRSF" id="PIRSF001439">
    <property type="entry name" value="CryM"/>
    <property type="match status" value="1"/>
</dbReference>
<dbReference type="InterPro" id="IPR036291">
    <property type="entry name" value="NAD(P)-bd_dom_sf"/>
</dbReference>
<dbReference type="Proteomes" id="UP000579153">
    <property type="component" value="Unassembled WGS sequence"/>
</dbReference>
<dbReference type="EMBL" id="JACHMB010000001">
    <property type="protein sequence ID" value="MBB5782226.1"/>
    <property type="molecule type" value="Genomic_DNA"/>
</dbReference>
<evidence type="ECO:0000313" key="1">
    <source>
        <dbReference type="EMBL" id="MBB5782226.1"/>
    </source>
</evidence>
<accession>A0A7W9GEP1</accession>
<keyword evidence="1" id="KW-0456">Lyase</keyword>
<dbReference type="PANTHER" id="PTHR13812">
    <property type="entry name" value="KETIMINE REDUCTASE MU-CRYSTALLIN"/>
    <property type="match status" value="1"/>
</dbReference>
<keyword evidence="2" id="KW-1185">Reference proteome</keyword>
<dbReference type="PANTHER" id="PTHR13812:SF19">
    <property type="entry name" value="KETIMINE REDUCTASE MU-CRYSTALLIN"/>
    <property type="match status" value="1"/>
</dbReference>
<dbReference type="RefSeq" id="WP_185075373.1">
    <property type="nucleotide sequence ID" value="NZ_JACHMB010000001.1"/>
</dbReference>
<gene>
    <name evidence="1" type="ORF">HD596_008982</name>
</gene>
<sequence length="322" mass="33570">MKVYDSPAIRRAVGFADLIEPVAEIFAEFSQGRGEAPIAVLRPAGERGDVHVKSACMPGRSIFTVKVATWFADAQPPAGGFIAAHDARTGALVALLRDEHHLTDVRTAAAGAVATRVLARPDATALTVLGTGVQAYLQALAVCAVLPVRQVIVWGRRQAAATAMCAALADRLPRVTARAASQAEEAVRSADVIVTATGSTAPILFGDWLRAGQHVTGVGADDPTKAELDTACFHRADLVVADSRAAVRRFAGDLRAAGTDVDAELGEVLLGRHLGRVDPAQITIAKLVGLGIQDLVAAETALRLLEQEPAGRPVPASARDLA</sequence>
<comment type="caution">
    <text evidence="1">The sequence shown here is derived from an EMBL/GenBank/DDBJ whole genome shotgun (WGS) entry which is preliminary data.</text>
</comment>
<organism evidence="1 2">
    <name type="scientific">Nonomuraea jabiensis</name>
    <dbReference type="NCBI Taxonomy" id="882448"/>
    <lineage>
        <taxon>Bacteria</taxon>
        <taxon>Bacillati</taxon>
        <taxon>Actinomycetota</taxon>
        <taxon>Actinomycetes</taxon>
        <taxon>Streptosporangiales</taxon>
        <taxon>Streptosporangiaceae</taxon>
        <taxon>Nonomuraea</taxon>
    </lineage>
</organism>
<reference evidence="1 2" key="1">
    <citation type="submission" date="2020-08" db="EMBL/GenBank/DDBJ databases">
        <title>Sequencing the genomes of 1000 actinobacteria strains.</title>
        <authorList>
            <person name="Klenk H.-P."/>
        </authorList>
    </citation>
    <scope>NUCLEOTIDE SEQUENCE [LARGE SCALE GENOMIC DNA]</scope>
    <source>
        <strain evidence="1 2">DSM 45507</strain>
    </source>
</reference>
<dbReference type="AlphaFoldDB" id="A0A7W9GEP1"/>
<dbReference type="Pfam" id="PF02423">
    <property type="entry name" value="OCD_Mu_crystall"/>
    <property type="match status" value="1"/>
</dbReference>
<evidence type="ECO:0000313" key="2">
    <source>
        <dbReference type="Proteomes" id="UP000579153"/>
    </source>
</evidence>
<dbReference type="Gene3D" id="3.30.1780.10">
    <property type="entry name" value="ornithine cyclodeaminase, domain 1"/>
    <property type="match status" value="1"/>
</dbReference>
<dbReference type="Gene3D" id="3.40.50.720">
    <property type="entry name" value="NAD(P)-binding Rossmann-like Domain"/>
    <property type="match status" value="1"/>
</dbReference>
<dbReference type="SUPFAM" id="SSF51735">
    <property type="entry name" value="NAD(P)-binding Rossmann-fold domains"/>
    <property type="match status" value="1"/>
</dbReference>
<proteinExistence type="predicted"/>
<dbReference type="InterPro" id="IPR003462">
    <property type="entry name" value="ODC_Mu_crystall"/>
</dbReference>
<dbReference type="GO" id="GO:0005737">
    <property type="term" value="C:cytoplasm"/>
    <property type="evidence" value="ECO:0007669"/>
    <property type="project" value="TreeGrafter"/>
</dbReference>
<dbReference type="InterPro" id="IPR023401">
    <property type="entry name" value="ODC_N"/>
</dbReference>
<dbReference type="GO" id="GO:0008473">
    <property type="term" value="F:ornithine cyclodeaminase activity"/>
    <property type="evidence" value="ECO:0007669"/>
    <property type="project" value="UniProtKB-EC"/>
</dbReference>
<protein>
    <submittedName>
        <fullName evidence="1">Ornithine cyclodeaminase</fullName>
        <ecNumber evidence="1">4.3.1.12</ecNumber>
    </submittedName>
</protein>
<name>A0A7W9GEP1_9ACTN</name>
<dbReference type="EC" id="4.3.1.12" evidence="1"/>